<gene>
    <name evidence="1" type="ORF">F3Y22_tig00012064pilonHSYRG00005</name>
</gene>
<evidence type="ECO:0000313" key="1">
    <source>
        <dbReference type="EMBL" id="KAE8723684.1"/>
    </source>
</evidence>
<accession>A0A6A3C4H8</accession>
<reference evidence="1" key="1">
    <citation type="submission" date="2019-09" db="EMBL/GenBank/DDBJ databases">
        <title>Draft genome information of white flower Hibiscus syriacus.</title>
        <authorList>
            <person name="Kim Y.-M."/>
        </authorList>
    </citation>
    <scope>NUCLEOTIDE SEQUENCE [LARGE SCALE GENOMIC DNA]</scope>
    <source>
        <strain evidence="1">YM2019G1</strain>
    </source>
</reference>
<dbReference type="AlphaFoldDB" id="A0A6A3C4H8"/>
<evidence type="ECO:0000313" key="2">
    <source>
        <dbReference type="Proteomes" id="UP000436088"/>
    </source>
</evidence>
<protein>
    <submittedName>
        <fullName evidence="1">Uncharacterized protein</fullName>
    </submittedName>
</protein>
<name>A0A6A3C4H8_HIBSY</name>
<comment type="caution">
    <text evidence="1">The sequence shown here is derived from an EMBL/GenBank/DDBJ whole genome shotgun (WGS) entry which is preliminary data.</text>
</comment>
<dbReference type="EMBL" id="VEPZ02000511">
    <property type="protein sequence ID" value="KAE8723684.1"/>
    <property type="molecule type" value="Genomic_DNA"/>
</dbReference>
<proteinExistence type="predicted"/>
<organism evidence="1 2">
    <name type="scientific">Hibiscus syriacus</name>
    <name type="common">Rose of Sharon</name>
    <dbReference type="NCBI Taxonomy" id="106335"/>
    <lineage>
        <taxon>Eukaryota</taxon>
        <taxon>Viridiplantae</taxon>
        <taxon>Streptophyta</taxon>
        <taxon>Embryophyta</taxon>
        <taxon>Tracheophyta</taxon>
        <taxon>Spermatophyta</taxon>
        <taxon>Magnoliopsida</taxon>
        <taxon>eudicotyledons</taxon>
        <taxon>Gunneridae</taxon>
        <taxon>Pentapetalae</taxon>
        <taxon>rosids</taxon>
        <taxon>malvids</taxon>
        <taxon>Malvales</taxon>
        <taxon>Malvaceae</taxon>
        <taxon>Malvoideae</taxon>
        <taxon>Hibiscus</taxon>
    </lineage>
</organism>
<sequence length="43" mass="4930">MVRTFQFESGQVKPWEGERVHEVGLDDLELTLGSRKAPMLERG</sequence>
<dbReference type="Proteomes" id="UP000436088">
    <property type="component" value="Unassembled WGS sequence"/>
</dbReference>
<keyword evidence="2" id="KW-1185">Reference proteome</keyword>